<evidence type="ECO:0000256" key="1">
    <source>
        <dbReference type="ARBA" id="ARBA00023015"/>
    </source>
</evidence>
<accession>A0A151A7R8</accession>
<evidence type="ECO:0000313" key="5">
    <source>
        <dbReference type="EMBL" id="KYH23748.1"/>
    </source>
</evidence>
<dbReference type="PATRIC" id="fig|1008153.3.peg.4084"/>
<comment type="caution">
    <text evidence="5">The sequence shown here is derived from an EMBL/GenBank/DDBJ whole genome shotgun (WGS) entry which is preliminary data.</text>
</comment>
<name>A0A151A7R8_9EURY</name>
<dbReference type="PANTHER" id="PTHR34236:SF1">
    <property type="entry name" value="DIMETHYL SULFOXIDE REDUCTASE TRANSCRIPTIONAL ACTIVATOR"/>
    <property type="match status" value="1"/>
</dbReference>
<keyword evidence="2" id="KW-0804">Transcription</keyword>
<gene>
    <name evidence="5" type="ORF">HAPAU_38270</name>
</gene>
<evidence type="ECO:0000259" key="3">
    <source>
        <dbReference type="Pfam" id="PF04967"/>
    </source>
</evidence>
<dbReference type="Pfam" id="PF04967">
    <property type="entry name" value="HTH_10"/>
    <property type="match status" value="1"/>
</dbReference>
<keyword evidence="1" id="KW-0805">Transcription regulation</keyword>
<dbReference type="EMBL" id="LTAZ01000017">
    <property type="protein sequence ID" value="KYH23748.1"/>
    <property type="molecule type" value="Genomic_DNA"/>
</dbReference>
<dbReference type="OrthoDB" id="156233at2157"/>
<sequence length="221" mass="24950">MSVIAELSVPGEDFGLGQFLDVVSGIAIELESMVPMGETAIPFFWVHNSHRDTFTANLTDQDVVNEISEIDTLENKTLYALEWNGETDQLFQAIQQQGAQVLSATGTPREWEFELRFPSHESLSDFQRYCNQAQISLNVARIYNPTRPDSGPWFGLTPIQRETLLLAIERGYYEIPRQCTTLELAEELGVSDQAITERLRRAIVTLVSNTVQFSTTETPEM</sequence>
<dbReference type="AlphaFoldDB" id="A0A151A7R8"/>
<dbReference type="PANTHER" id="PTHR34236">
    <property type="entry name" value="DIMETHYL SULFOXIDE REDUCTASE TRANSCRIPTIONAL ACTIVATOR"/>
    <property type="match status" value="1"/>
</dbReference>
<feature type="domain" description="HTH bat-type" evidence="3">
    <location>
        <begin position="156"/>
        <end position="207"/>
    </location>
</feature>
<organism evidence="5 6">
    <name type="scientific">Halalkalicoccus paucihalophilus</name>
    <dbReference type="NCBI Taxonomy" id="1008153"/>
    <lineage>
        <taxon>Archaea</taxon>
        <taxon>Methanobacteriati</taxon>
        <taxon>Methanobacteriota</taxon>
        <taxon>Stenosarchaea group</taxon>
        <taxon>Halobacteria</taxon>
        <taxon>Halobacteriales</taxon>
        <taxon>Halococcaceae</taxon>
        <taxon>Halalkalicoccus</taxon>
    </lineage>
</organism>
<protein>
    <submittedName>
        <fullName evidence="5">HTH DNA binding domain protein</fullName>
    </submittedName>
</protein>
<evidence type="ECO:0000256" key="2">
    <source>
        <dbReference type="ARBA" id="ARBA00023163"/>
    </source>
</evidence>
<feature type="domain" description="Bacterioopsin transcriptional activator GAF and HTH associated" evidence="4">
    <location>
        <begin position="27"/>
        <end position="148"/>
    </location>
</feature>
<evidence type="ECO:0000259" key="4">
    <source>
        <dbReference type="Pfam" id="PF15915"/>
    </source>
</evidence>
<dbReference type="Proteomes" id="UP000075321">
    <property type="component" value="Unassembled WGS sequence"/>
</dbReference>
<dbReference type="InterPro" id="IPR007050">
    <property type="entry name" value="HTH_bacterioopsin"/>
</dbReference>
<dbReference type="RefSeq" id="WP_066385441.1">
    <property type="nucleotide sequence ID" value="NZ_LTAZ01000017.1"/>
</dbReference>
<dbReference type="Pfam" id="PF15915">
    <property type="entry name" value="BAT"/>
    <property type="match status" value="1"/>
</dbReference>
<keyword evidence="6" id="KW-1185">Reference proteome</keyword>
<evidence type="ECO:0000313" key="6">
    <source>
        <dbReference type="Proteomes" id="UP000075321"/>
    </source>
</evidence>
<proteinExistence type="predicted"/>
<reference evidence="5 6" key="1">
    <citation type="submission" date="2016-02" db="EMBL/GenBank/DDBJ databases">
        <title>Genome sequence of Halalkalicoccus paucihalophilus DSM 24557.</title>
        <authorList>
            <person name="Poehlein A."/>
            <person name="Daniel R."/>
        </authorList>
    </citation>
    <scope>NUCLEOTIDE SEQUENCE [LARGE SCALE GENOMIC DNA]</scope>
    <source>
        <strain evidence="5 6">DSM 24557</strain>
    </source>
</reference>
<dbReference type="InterPro" id="IPR031803">
    <property type="entry name" value="BAT_GAF/HTH-assoc"/>
</dbReference>